<evidence type="ECO:0000256" key="3">
    <source>
        <dbReference type="ARBA" id="ARBA00022692"/>
    </source>
</evidence>
<evidence type="ECO:0000256" key="5">
    <source>
        <dbReference type="ARBA" id="ARBA00023136"/>
    </source>
</evidence>
<evidence type="ECO:0000256" key="4">
    <source>
        <dbReference type="ARBA" id="ARBA00022989"/>
    </source>
</evidence>
<feature type="transmembrane region" description="Helical" evidence="7">
    <location>
        <begin position="119"/>
        <end position="136"/>
    </location>
</feature>
<dbReference type="PANTHER" id="PTHR33885">
    <property type="entry name" value="PHAGE SHOCK PROTEIN C"/>
    <property type="match status" value="1"/>
</dbReference>
<dbReference type="Pfam" id="PF09922">
    <property type="entry name" value="LiaF-like_C"/>
    <property type="match status" value="1"/>
</dbReference>
<dbReference type="InterPro" id="IPR007168">
    <property type="entry name" value="Phageshock_PspC_N"/>
</dbReference>
<keyword evidence="3 7" id="KW-0812">Transmembrane</keyword>
<feature type="region of interest" description="Disordered" evidence="6">
    <location>
        <begin position="1"/>
        <end position="21"/>
    </location>
</feature>
<organism evidence="10 11">
    <name type="scientific">Streptomyces beijiangensis</name>
    <dbReference type="NCBI Taxonomy" id="163361"/>
    <lineage>
        <taxon>Bacteria</taxon>
        <taxon>Bacillati</taxon>
        <taxon>Actinomycetota</taxon>
        <taxon>Actinomycetes</taxon>
        <taxon>Kitasatosporales</taxon>
        <taxon>Streptomycetaceae</taxon>
        <taxon>Streptomyces</taxon>
    </lineage>
</organism>
<feature type="transmembrane region" description="Helical" evidence="7">
    <location>
        <begin position="47"/>
        <end position="74"/>
    </location>
</feature>
<comment type="subcellular location">
    <subcellularLocation>
        <location evidence="1">Cell membrane</location>
        <topology evidence="1">Single-pass membrane protein</topology>
    </subcellularLocation>
</comment>
<evidence type="ECO:0000256" key="6">
    <source>
        <dbReference type="SAM" id="MobiDB-lite"/>
    </source>
</evidence>
<feature type="transmembrane region" description="Helical" evidence="7">
    <location>
        <begin position="95"/>
        <end position="113"/>
    </location>
</feature>
<evidence type="ECO:0000256" key="7">
    <source>
        <dbReference type="SAM" id="Phobius"/>
    </source>
</evidence>
<keyword evidence="5 7" id="KW-0472">Membrane</keyword>
<feature type="transmembrane region" description="Helical" evidence="7">
    <location>
        <begin position="230"/>
        <end position="248"/>
    </location>
</feature>
<gene>
    <name evidence="10" type="ORF">J0695_34540</name>
</gene>
<dbReference type="RefSeq" id="WP_206968723.1">
    <property type="nucleotide sequence ID" value="NZ_BAAAJJ010000002.1"/>
</dbReference>
<dbReference type="EMBL" id="JAFLRJ010000461">
    <property type="protein sequence ID" value="MBO0516849.1"/>
    <property type="molecule type" value="Genomic_DNA"/>
</dbReference>
<comment type="caution">
    <text evidence="10">The sequence shown here is derived from an EMBL/GenBank/DDBJ whole genome shotgun (WGS) entry which is preliminary data.</text>
</comment>
<accession>A0A939FEY6</accession>
<feature type="transmembrane region" description="Helical" evidence="7">
    <location>
        <begin position="283"/>
        <end position="300"/>
    </location>
</feature>
<evidence type="ECO:0000313" key="11">
    <source>
        <dbReference type="Proteomes" id="UP000664167"/>
    </source>
</evidence>
<evidence type="ECO:0000313" key="10">
    <source>
        <dbReference type="EMBL" id="MBO0516849.1"/>
    </source>
</evidence>
<evidence type="ECO:0000259" key="8">
    <source>
        <dbReference type="Pfam" id="PF04024"/>
    </source>
</evidence>
<dbReference type="Pfam" id="PF04024">
    <property type="entry name" value="PspC"/>
    <property type="match status" value="1"/>
</dbReference>
<dbReference type="Proteomes" id="UP000664167">
    <property type="component" value="Unassembled WGS sequence"/>
</dbReference>
<dbReference type="InterPro" id="IPR024425">
    <property type="entry name" value="LiaF-like_C"/>
</dbReference>
<reference evidence="10" key="1">
    <citation type="submission" date="2021-03" db="EMBL/GenBank/DDBJ databases">
        <title>Streptomyces poriferae sp. nov., a novel marine sponge-derived Actinobacteria species with anti-MRSA activity.</title>
        <authorList>
            <person name="Sandoval-Powers M."/>
            <person name="Kralova S."/>
            <person name="Nguyen G.-S."/>
            <person name="Fawwal D."/>
            <person name="Degnes K."/>
            <person name="Klinkenberg G."/>
            <person name="Sletta H."/>
            <person name="Wentzel A."/>
            <person name="Liles M.R."/>
        </authorList>
    </citation>
    <scope>NUCLEOTIDE SEQUENCE</scope>
    <source>
        <strain evidence="10">DSM 41794</strain>
    </source>
</reference>
<evidence type="ECO:0000256" key="2">
    <source>
        <dbReference type="ARBA" id="ARBA00022475"/>
    </source>
</evidence>
<feature type="region of interest" description="Disordered" evidence="6">
    <location>
        <begin position="153"/>
        <end position="176"/>
    </location>
</feature>
<evidence type="ECO:0000259" key="9">
    <source>
        <dbReference type="Pfam" id="PF09922"/>
    </source>
</evidence>
<dbReference type="PANTHER" id="PTHR33885:SF3">
    <property type="entry name" value="PHAGE SHOCK PROTEIN C"/>
    <property type="match status" value="1"/>
</dbReference>
<proteinExistence type="predicted"/>
<dbReference type="GO" id="GO:0005886">
    <property type="term" value="C:plasma membrane"/>
    <property type="evidence" value="ECO:0007669"/>
    <property type="project" value="UniProtKB-SubCell"/>
</dbReference>
<feature type="domain" description="Cell wall-active antibiotics response LiaF-like C-terminal" evidence="9">
    <location>
        <begin position="326"/>
        <end position="391"/>
    </location>
</feature>
<protein>
    <submittedName>
        <fullName evidence="10">PspC domain-containing protein</fullName>
    </submittedName>
</protein>
<feature type="domain" description="Phage shock protein PspC N-terminal" evidence="8">
    <location>
        <begin position="21"/>
        <end position="76"/>
    </location>
</feature>
<keyword evidence="4 7" id="KW-1133">Transmembrane helix</keyword>
<sequence length="431" mass="43971">MTDQQAEAEAGAGAADEDRPQLRRHRNSKVVAGVCGGLGRHFDLDPVIFRVALGVLAVTGGVGLIFYGFAWLLVPLDGDDENEARRLLTGRVEGASMMAVLFALVGCGLFLSMLGYVSVLVFAALLSLAVGGSSVWSQRRRLATPETLDPVTAQTVADAPPETKAPPAPGGPSWWRDPIVKDGTTGLVGTGYLWGPGDAPVDAAPPPASPWAPSRAPAAVRGPRGIGGRVFLAALLAAGLGAGISWDHQPLGTALQIGFACALAVFGIGFAVSAFAGRTGVGTIVLSLITAGLLAGASAVPKDISTTWATTEWRPASVAAVEPEYRIGSGDSTLDLGALVIPPGTSVTTTVEVGAGRIRVLVPKNVTVRLHAEVGLGDIQVPGNEQKDINISPSQDKTMTLAPPAGSAAGGTIELDLKVGVGQAEVARAAQ</sequence>
<dbReference type="AlphaFoldDB" id="A0A939FEY6"/>
<evidence type="ECO:0000256" key="1">
    <source>
        <dbReference type="ARBA" id="ARBA00004162"/>
    </source>
</evidence>
<dbReference type="InterPro" id="IPR052027">
    <property type="entry name" value="PspC"/>
</dbReference>
<keyword evidence="2" id="KW-1003">Cell membrane</keyword>
<feature type="transmembrane region" description="Helical" evidence="7">
    <location>
        <begin position="254"/>
        <end position="276"/>
    </location>
</feature>
<name>A0A939FEY6_9ACTN</name>
<feature type="compositionally biased region" description="Low complexity" evidence="6">
    <location>
        <begin position="1"/>
        <end position="14"/>
    </location>
</feature>
<keyword evidence="11" id="KW-1185">Reference proteome</keyword>